<dbReference type="AlphaFoldDB" id="A0AAD9N0H5"/>
<organism evidence="1 2">
    <name type="scientific">Paralvinella palmiformis</name>
    <dbReference type="NCBI Taxonomy" id="53620"/>
    <lineage>
        <taxon>Eukaryota</taxon>
        <taxon>Metazoa</taxon>
        <taxon>Spiralia</taxon>
        <taxon>Lophotrochozoa</taxon>
        <taxon>Annelida</taxon>
        <taxon>Polychaeta</taxon>
        <taxon>Sedentaria</taxon>
        <taxon>Canalipalpata</taxon>
        <taxon>Terebellida</taxon>
        <taxon>Terebelliformia</taxon>
        <taxon>Alvinellidae</taxon>
        <taxon>Paralvinella</taxon>
    </lineage>
</organism>
<gene>
    <name evidence="1" type="ORF">LSH36_334g03022</name>
</gene>
<evidence type="ECO:0000313" key="1">
    <source>
        <dbReference type="EMBL" id="KAK2152245.1"/>
    </source>
</evidence>
<keyword evidence="2" id="KW-1185">Reference proteome</keyword>
<dbReference type="Proteomes" id="UP001208570">
    <property type="component" value="Unassembled WGS sequence"/>
</dbReference>
<dbReference type="EMBL" id="JAODUP010000335">
    <property type="protein sequence ID" value="KAK2152245.1"/>
    <property type="molecule type" value="Genomic_DNA"/>
</dbReference>
<protein>
    <submittedName>
        <fullName evidence="1">Uncharacterized protein</fullName>
    </submittedName>
</protein>
<sequence length="29" mass="3660">MPSLLRFPAAFRFYDFMECFLFYRSLEYV</sequence>
<name>A0AAD9N0H5_9ANNE</name>
<comment type="caution">
    <text evidence="1">The sequence shown here is derived from an EMBL/GenBank/DDBJ whole genome shotgun (WGS) entry which is preliminary data.</text>
</comment>
<reference evidence="1" key="1">
    <citation type="journal article" date="2023" name="Mol. Biol. Evol.">
        <title>Third-Generation Sequencing Reveals the Adaptive Role of the Epigenome in Three Deep-Sea Polychaetes.</title>
        <authorList>
            <person name="Perez M."/>
            <person name="Aroh O."/>
            <person name="Sun Y."/>
            <person name="Lan Y."/>
            <person name="Juniper S.K."/>
            <person name="Young C.R."/>
            <person name="Angers B."/>
            <person name="Qian P.Y."/>
        </authorList>
    </citation>
    <scope>NUCLEOTIDE SEQUENCE</scope>
    <source>
        <strain evidence="1">P08H-3</strain>
    </source>
</reference>
<proteinExistence type="predicted"/>
<accession>A0AAD9N0H5</accession>
<evidence type="ECO:0000313" key="2">
    <source>
        <dbReference type="Proteomes" id="UP001208570"/>
    </source>
</evidence>